<keyword evidence="6" id="KW-1185">Reference proteome</keyword>
<dbReference type="EMBL" id="QUNS01000002">
    <property type="protein sequence ID" value="REH54894.1"/>
    <property type="molecule type" value="Genomic_DNA"/>
</dbReference>
<dbReference type="PANTHER" id="PTHR44688">
    <property type="entry name" value="DNA-BINDING TRANSCRIPTIONAL ACTIVATOR DEVR_DOSR"/>
    <property type="match status" value="1"/>
</dbReference>
<organism evidence="5 6">
    <name type="scientific">Tenacibaculum gallaicum</name>
    <dbReference type="NCBI Taxonomy" id="561505"/>
    <lineage>
        <taxon>Bacteria</taxon>
        <taxon>Pseudomonadati</taxon>
        <taxon>Bacteroidota</taxon>
        <taxon>Flavobacteriia</taxon>
        <taxon>Flavobacteriales</taxon>
        <taxon>Flavobacteriaceae</taxon>
        <taxon>Tenacibaculum</taxon>
    </lineage>
</organism>
<dbReference type="Gene3D" id="1.10.10.10">
    <property type="entry name" value="Winged helix-like DNA-binding domain superfamily/Winged helix DNA-binding domain"/>
    <property type="match status" value="1"/>
</dbReference>
<dbReference type="Pfam" id="PF00196">
    <property type="entry name" value="GerE"/>
    <property type="match status" value="1"/>
</dbReference>
<evidence type="ECO:0000256" key="2">
    <source>
        <dbReference type="ARBA" id="ARBA00023125"/>
    </source>
</evidence>
<dbReference type="SMART" id="SM00421">
    <property type="entry name" value="HTH_LUXR"/>
    <property type="match status" value="1"/>
</dbReference>
<dbReference type="PRINTS" id="PR00038">
    <property type="entry name" value="HTHLUXR"/>
</dbReference>
<dbReference type="CDD" id="cd06170">
    <property type="entry name" value="LuxR_C_like"/>
    <property type="match status" value="1"/>
</dbReference>
<keyword evidence="1" id="KW-0805">Transcription regulation</keyword>
<evidence type="ECO:0000256" key="3">
    <source>
        <dbReference type="ARBA" id="ARBA00023163"/>
    </source>
</evidence>
<accession>A0A3E0I816</accession>
<dbReference type="PANTHER" id="PTHR44688:SF16">
    <property type="entry name" value="DNA-BINDING TRANSCRIPTIONAL ACTIVATOR DEVR_DOSR"/>
    <property type="match status" value="1"/>
</dbReference>
<sequence>MNDVNDFFSSRNTVYNVSDEDKKQTANYAEAIKAFARTTYKSIYVIDYQKKGFEFVSENPLFLCGHTAEEVKEMGYLFYFNYVIPEDLELLLKINTVGFDFYEKIPIEERIYHSISYDFHLKNKEGKILLINQKLTPLFLTNEGKIWKAICIISISNEQNSGNIRISKKGENKIFRYDLKGDFWKVEEKIELSNREKEILRYSVRGFTINEMAETMYVSPDTVKFHRRKLFEKLEVANISEAIVYATNNKLI</sequence>
<keyword evidence="2" id="KW-0238">DNA-binding</keyword>
<dbReference type="InterPro" id="IPR016032">
    <property type="entry name" value="Sig_transdc_resp-reg_C-effctor"/>
</dbReference>
<dbReference type="OrthoDB" id="1727128at2"/>
<dbReference type="InterPro" id="IPR000792">
    <property type="entry name" value="Tscrpt_reg_LuxR_C"/>
</dbReference>
<comment type="caution">
    <text evidence="5">The sequence shown here is derived from an EMBL/GenBank/DDBJ whole genome shotgun (WGS) entry which is preliminary data.</text>
</comment>
<dbReference type="InterPro" id="IPR036388">
    <property type="entry name" value="WH-like_DNA-bd_sf"/>
</dbReference>
<gene>
    <name evidence="5" type="ORF">C7448_102425</name>
</gene>
<dbReference type="GO" id="GO:0006355">
    <property type="term" value="P:regulation of DNA-templated transcription"/>
    <property type="evidence" value="ECO:0007669"/>
    <property type="project" value="InterPro"/>
</dbReference>
<reference evidence="5 6" key="1">
    <citation type="submission" date="2018-08" db="EMBL/GenBank/DDBJ databases">
        <title>Genomic Encyclopedia of Type Strains, Phase IV (KMG-IV): sequencing the most valuable type-strain genomes for metagenomic binning, comparative biology and taxonomic classification.</title>
        <authorList>
            <person name="Goeker M."/>
        </authorList>
    </citation>
    <scope>NUCLEOTIDE SEQUENCE [LARGE SCALE GENOMIC DNA]</scope>
    <source>
        <strain evidence="5 6">DSM 18841</strain>
    </source>
</reference>
<evidence type="ECO:0000313" key="6">
    <source>
        <dbReference type="Proteomes" id="UP000256884"/>
    </source>
</evidence>
<name>A0A3E0I816_9FLAO</name>
<dbReference type="PROSITE" id="PS50043">
    <property type="entry name" value="HTH_LUXR_2"/>
    <property type="match status" value="1"/>
</dbReference>
<dbReference type="Gene3D" id="3.30.450.20">
    <property type="entry name" value="PAS domain"/>
    <property type="match status" value="1"/>
</dbReference>
<evidence type="ECO:0000256" key="1">
    <source>
        <dbReference type="ARBA" id="ARBA00023015"/>
    </source>
</evidence>
<dbReference type="GO" id="GO:0003677">
    <property type="term" value="F:DNA binding"/>
    <property type="evidence" value="ECO:0007669"/>
    <property type="project" value="UniProtKB-KW"/>
</dbReference>
<feature type="domain" description="HTH luxR-type" evidence="4">
    <location>
        <begin position="185"/>
        <end position="250"/>
    </location>
</feature>
<dbReference type="AlphaFoldDB" id="A0A3E0I816"/>
<evidence type="ECO:0000313" key="5">
    <source>
        <dbReference type="EMBL" id="REH54894.1"/>
    </source>
</evidence>
<dbReference type="SUPFAM" id="SSF46894">
    <property type="entry name" value="C-terminal effector domain of the bipartite response regulators"/>
    <property type="match status" value="1"/>
</dbReference>
<dbReference type="Proteomes" id="UP000256884">
    <property type="component" value="Unassembled WGS sequence"/>
</dbReference>
<proteinExistence type="predicted"/>
<dbReference type="RefSeq" id="WP_115900528.1">
    <property type="nucleotide sequence ID" value="NZ_QUNS01000002.1"/>
</dbReference>
<keyword evidence="3" id="KW-0804">Transcription</keyword>
<protein>
    <submittedName>
        <fullName evidence="5">Regulatory LuxR family protein</fullName>
    </submittedName>
</protein>
<evidence type="ECO:0000259" key="4">
    <source>
        <dbReference type="PROSITE" id="PS50043"/>
    </source>
</evidence>